<dbReference type="EC" id="2.4.1.-" evidence="10"/>
<sequence>MRMRGRRLLPIVLSLLLLVLLCSIYFSGHQREASAPDDDDEFLLHLPAVEAADDDVASTLPGRSAATLPAGPLLNLTDFQYLLPSNVCRKAERELLAILIVTSYAGHDALRSAHRQAIPQSKLAEMGLQRVFLLAALPPRERFLSQEQLASEQQRFGDLVQGNFLEDYRNLSYKHVMGLRWASEECKGHAKFIIKLDDDIIYDVFHLRRYLEALEVGQPELATSSTLLSGFVLDAKPPIRLKANKWYVSKQEYPHAMYPAYLSGWMYVTNLPTAARLVAEAERLPIFWIDDTWLTGVVRARLGIPLERHNDWFSANAEFIDCCVRDLKQHGFECEYSVGPNGGDDRLLVEFLHNVEKCYFDECIKRPAGKSLKETCVAAAKSRAPEHGLAEIKPLKLR</sequence>
<evidence type="ECO:0000256" key="7">
    <source>
        <dbReference type="ARBA" id="ARBA00022989"/>
    </source>
</evidence>
<dbReference type="AlphaFoldDB" id="A0A6P4J7S2"/>
<dbReference type="PANTHER" id="PTHR11214:SF235">
    <property type="entry name" value="HEXOSYLTRANSFERASE"/>
    <property type="match status" value="1"/>
</dbReference>
<dbReference type="GeneID" id="108080401"/>
<keyword evidence="12" id="KW-1185">Reference proteome</keyword>
<dbReference type="Pfam" id="PF01762">
    <property type="entry name" value="Galactosyl_T"/>
    <property type="match status" value="1"/>
</dbReference>
<protein>
    <recommendedName>
        <fullName evidence="10">Hexosyltransferase</fullName>
        <ecNumber evidence="10">2.4.1.-</ecNumber>
    </recommendedName>
</protein>
<keyword evidence="4" id="KW-0808">Transferase</keyword>
<evidence type="ECO:0000256" key="5">
    <source>
        <dbReference type="ARBA" id="ARBA00022692"/>
    </source>
</evidence>
<accession>A0A6P4J7S2</accession>
<dbReference type="GO" id="GO:0006493">
    <property type="term" value="P:protein O-linked glycosylation"/>
    <property type="evidence" value="ECO:0007669"/>
    <property type="project" value="TreeGrafter"/>
</dbReference>
<dbReference type="RefSeq" id="XP_017030618.1">
    <property type="nucleotide sequence ID" value="XM_017175129.3"/>
</dbReference>
<keyword evidence="7" id="KW-1133">Transmembrane helix</keyword>
<keyword evidence="9" id="KW-0472">Membrane</keyword>
<comment type="subcellular location">
    <subcellularLocation>
        <location evidence="1 10">Golgi apparatus membrane</location>
        <topology evidence="1 10">Single-pass type II membrane protein</topology>
    </subcellularLocation>
</comment>
<dbReference type="GO" id="GO:0016758">
    <property type="term" value="F:hexosyltransferase activity"/>
    <property type="evidence" value="ECO:0007669"/>
    <property type="project" value="InterPro"/>
</dbReference>
<dbReference type="InterPro" id="IPR002659">
    <property type="entry name" value="Glyco_trans_31"/>
</dbReference>
<evidence type="ECO:0000256" key="4">
    <source>
        <dbReference type="ARBA" id="ARBA00022679"/>
    </source>
</evidence>
<evidence type="ECO:0000313" key="12">
    <source>
        <dbReference type="Proteomes" id="UP001652661"/>
    </source>
</evidence>
<dbReference type="OrthoDB" id="2139606at2759"/>
<organism evidence="12 13">
    <name type="scientific">Drosophila kikkawai</name>
    <name type="common">Fruit fly</name>
    <dbReference type="NCBI Taxonomy" id="30033"/>
    <lineage>
        <taxon>Eukaryota</taxon>
        <taxon>Metazoa</taxon>
        <taxon>Ecdysozoa</taxon>
        <taxon>Arthropoda</taxon>
        <taxon>Hexapoda</taxon>
        <taxon>Insecta</taxon>
        <taxon>Pterygota</taxon>
        <taxon>Neoptera</taxon>
        <taxon>Endopterygota</taxon>
        <taxon>Diptera</taxon>
        <taxon>Brachycera</taxon>
        <taxon>Muscomorpha</taxon>
        <taxon>Ephydroidea</taxon>
        <taxon>Drosophilidae</taxon>
        <taxon>Drosophila</taxon>
        <taxon>Sophophora</taxon>
    </lineage>
</organism>
<dbReference type="Proteomes" id="UP001652661">
    <property type="component" value="Chromosome X"/>
</dbReference>
<dbReference type="Gene3D" id="3.90.550.50">
    <property type="match status" value="1"/>
</dbReference>
<keyword evidence="3 10" id="KW-0328">Glycosyltransferase</keyword>
<feature type="chain" id="PRO_5027714460" description="Hexosyltransferase" evidence="11">
    <location>
        <begin position="24"/>
        <end position="398"/>
    </location>
</feature>
<evidence type="ECO:0000256" key="2">
    <source>
        <dbReference type="ARBA" id="ARBA00008661"/>
    </source>
</evidence>
<keyword evidence="5" id="KW-0812">Transmembrane</keyword>
<keyword evidence="11" id="KW-0732">Signal</keyword>
<evidence type="ECO:0000313" key="13">
    <source>
        <dbReference type="RefSeq" id="XP_017030618.1"/>
    </source>
</evidence>
<evidence type="ECO:0000256" key="9">
    <source>
        <dbReference type="ARBA" id="ARBA00023136"/>
    </source>
</evidence>
<evidence type="ECO:0000256" key="1">
    <source>
        <dbReference type="ARBA" id="ARBA00004323"/>
    </source>
</evidence>
<evidence type="ECO:0000256" key="6">
    <source>
        <dbReference type="ARBA" id="ARBA00022968"/>
    </source>
</evidence>
<name>A0A6P4J7S2_DROKI</name>
<dbReference type="OMA" id="ECEYFAG"/>
<keyword evidence="6" id="KW-0735">Signal-anchor</keyword>
<dbReference type="FunFam" id="3.90.550.50:FF:000028">
    <property type="entry name" value="Hexosyltransferase"/>
    <property type="match status" value="1"/>
</dbReference>
<comment type="similarity">
    <text evidence="2 10">Belongs to the glycosyltransferase 31 family.</text>
</comment>
<dbReference type="GO" id="GO:0000139">
    <property type="term" value="C:Golgi membrane"/>
    <property type="evidence" value="ECO:0007669"/>
    <property type="project" value="UniProtKB-SubCell"/>
</dbReference>
<evidence type="ECO:0000256" key="8">
    <source>
        <dbReference type="ARBA" id="ARBA00023034"/>
    </source>
</evidence>
<dbReference type="PANTHER" id="PTHR11214">
    <property type="entry name" value="BETA-1,3-N-ACETYLGLUCOSAMINYLTRANSFERASE"/>
    <property type="match status" value="1"/>
</dbReference>
<reference evidence="13" key="1">
    <citation type="submission" date="2025-08" db="UniProtKB">
        <authorList>
            <consortium name="RefSeq"/>
        </authorList>
    </citation>
    <scope>IDENTIFICATION</scope>
    <source>
        <strain evidence="13">14028-0561.14</strain>
        <tissue evidence="13">Whole fly</tissue>
    </source>
</reference>
<evidence type="ECO:0000256" key="10">
    <source>
        <dbReference type="RuleBase" id="RU363063"/>
    </source>
</evidence>
<evidence type="ECO:0000256" key="3">
    <source>
        <dbReference type="ARBA" id="ARBA00022676"/>
    </source>
</evidence>
<proteinExistence type="inferred from homology"/>
<keyword evidence="8 10" id="KW-0333">Golgi apparatus</keyword>
<feature type="signal peptide" evidence="11">
    <location>
        <begin position="1"/>
        <end position="23"/>
    </location>
</feature>
<gene>
    <name evidence="13" type="primary">LOC108080401</name>
</gene>
<evidence type="ECO:0000256" key="11">
    <source>
        <dbReference type="SAM" id="SignalP"/>
    </source>
</evidence>